<comment type="caution">
    <text evidence="2">The sequence shown here is derived from an EMBL/GenBank/DDBJ whole genome shotgun (WGS) entry which is preliminary data.</text>
</comment>
<dbReference type="EMBL" id="QGTW01000005">
    <property type="protein sequence ID" value="PWW28963.1"/>
    <property type="molecule type" value="Genomic_DNA"/>
</dbReference>
<protein>
    <submittedName>
        <fullName evidence="2">RimJ/RimL family protein N-acetyltransferase</fullName>
    </submittedName>
</protein>
<dbReference type="InterPro" id="IPR016181">
    <property type="entry name" value="Acyl_CoA_acyltransferase"/>
</dbReference>
<sequence length="169" mass="18887">MTYRFETARLLFQTMQPEDLDAVSQVWGSAEVMKYCGGASTKERIQRSIEFYEHLQAEKGYSVYTVLLKDISAIIGVCGFNPGENEEEAELLYHFNQHYWGKGYATEAAAACVTDLKENNRGIKKIIAAVNPANPASGKVLSKIGMTAKGIKWFGDTKQEELCFELDLT</sequence>
<dbReference type="RefSeq" id="WP_110064988.1">
    <property type="nucleotide sequence ID" value="NZ_QGTW01000005.1"/>
</dbReference>
<gene>
    <name evidence="2" type="ORF">DFO73_105201</name>
</gene>
<dbReference type="PANTHER" id="PTHR43792:SF1">
    <property type="entry name" value="N-ACETYLTRANSFERASE DOMAIN-CONTAINING PROTEIN"/>
    <property type="match status" value="1"/>
</dbReference>
<dbReference type="PROSITE" id="PS51186">
    <property type="entry name" value="GNAT"/>
    <property type="match status" value="1"/>
</dbReference>
<name>A0A2V2ZWZ0_9BACI</name>
<dbReference type="Proteomes" id="UP000247150">
    <property type="component" value="Unassembled WGS sequence"/>
</dbReference>
<dbReference type="InterPro" id="IPR051531">
    <property type="entry name" value="N-acetyltransferase"/>
</dbReference>
<dbReference type="GO" id="GO:0016747">
    <property type="term" value="F:acyltransferase activity, transferring groups other than amino-acyl groups"/>
    <property type="evidence" value="ECO:0007669"/>
    <property type="project" value="InterPro"/>
</dbReference>
<dbReference type="PANTHER" id="PTHR43792">
    <property type="entry name" value="GNAT FAMILY, PUTATIVE (AFU_ORTHOLOGUE AFUA_3G00765)-RELATED-RELATED"/>
    <property type="match status" value="1"/>
</dbReference>
<proteinExistence type="predicted"/>
<evidence type="ECO:0000313" key="3">
    <source>
        <dbReference type="Proteomes" id="UP000247150"/>
    </source>
</evidence>
<feature type="domain" description="N-acetyltransferase" evidence="1">
    <location>
        <begin position="10"/>
        <end position="169"/>
    </location>
</feature>
<keyword evidence="2" id="KW-0808">Transferase</keyword>
<dbReference type="OrthoDB" id="9798081at2"/>
<organism evidence="2 3">
    <name type="scientific">Cytobacillus oceanisediminis</name>
    <dbReference type="NCBI Taxonomy" id="665099"/>
    <lineage>
        <taxon>Bacteria</taxon>
        <taxon>Bacillati</taxon>
        <taxon>Bacillota</taxon>
        <taxon>Bacilli</taxon>
        <taxon>Bacillales</taxon>
        <taxon>Bacillaceae</taxon>
        <taxon>Cytobacillus</taxon>
    </lineage>
</organism>
<dbReference type="InterPro" id="IPR000182">
    <property type="entry name" value="GNAT_dom"/>
</dbReference>
<evidence type="ECO:0000259" key="1">
    <source>
        <dbReference type="PROSITE" id="PS51186"/>
    </source>
</evidence>
<dbReference type="Gene3D" id="3.40.630.30">
    <property type="match status" value="1"/>
</dbReference>
<reference evidence="2 3" key="1">
    <citation type="submission" date="2018-05" db="EMBL/GenBank/DDBJ databases">
        <title>Freshwater and sediment microbial communities from various areas in North America, analyzing microbe dynamics in response to fracking.</title>
        <authorList>
            <person name="Lamendella R."/>
        </authorList>
    </citation>
    <scope>NUCLEOTIDE SEQUENCE [LARGE SCALE GENOMIC DNA]</scope>
    <source>
        <strain evidence="2 3">15_TX</strain>
    </source>
</reference>
<accession>A0A2V2ZWZ0</accession>
<dbReference type="AlphaFoldDB" id="A0A2V2ZWZ0"/>
<dbReference type="SUPFAM" id="SSF55729">
    <property type="entry name" value="Acyl-CoA N-acyltransferases (Nat)"/>
    <property type="match status" value="1"/>
</dbReference>
<dbReference type="Pfam" id="PF13302">
    <property type="entry name" value="Acetyltransf_3"/>
    <property type="match status" value="1"/>
</dbReference>
<evidence type="ECO:0000313" key="2">
    <source>
        <dbReference type="EMBL" id="PWW28963.1"/>
    </source>
</evidence>